<comment type="similarity">
    <text evidence="1">Belongs to the universal stress protein A family.</text>
</comment>
<dbReference type="Pfam" id="PF00582">
    <property type="entry name" value="Usp"/>
    <property type="match status" value="1"/>
</dbReference>
<organism evidence="3 4">
    <name type="scientific">Bacteroides xylanisolvens</name>
    <dbReference type="NCBI Taxonomy" id="371601"/>
    <lineage>
        <taxon>Bacteria</taxon>
        <taxon>Pseudomonadati</taxon>
        <taxon>Bacteroidota</taxon>
        <taxon>Bacteroidia</taxon>
        <taxon>Bacteroidales</taxon>
        <taxon>Bacteroidaceae</taxon>
        <taxon>Bacteroides</taxon>
    </lineage>
</organism>
<dbReference type="InterPro" id="IPR006015">
    <property type="entry name" value="Universal_stress_UspA"/>
</dbReference>
<evidence type="ECO:0000259" key="2">
    <source>
        <dbReference type="Pfam" id="PF00582"/>
    </source>
</evidence>
<sequence length="386" mass="44418">MEDKLVTLAILTYTKAQILKNVLENEGIETYIHNVNQIQPVVSSGVRLRIKESDLPRALKITESSTWLSESIVGEKEPKTENKSNKILIPVDFSNYSMKACEFAFNLAKTENAEVILLHVYFTPIYASSLPYGDVFNYQIGDEESVKTIIQKVHSDLNALSEKIKEKVTSGDFPNIKYSCILREGIPEEEILRYAKEQRPMVIIMGTRGKNQKDIDLIGSVTAEVIDRSRTAVLAIPENTPFKQFSEVKRIAFITNFDQRDLIAFEAFFNTWKSFHFSVSLIHLTDSKDTWNEIKLAGIKEYFHKQYPGLEIHYDVVMNDNLLKGLDQYIKDNQIDIITLTSYKRNIFARLFNPSIARKMIFHSDTPLLVINRADQIKQKMGIYDW</sequence>
<reference evidence="3 4" key="1">
    <citation type="journal article" date="2019" name="Nat. Med.">
        <title>A library of human gut bacterial isolates paired with longitudinal multiomics data enables mechanistic microbiome research.</title>
        <authorList>
            <person name="Poyet M."/>
            <person name="Groussin M."/>
            <person name="Gibbons S.M."/>
            <person name="Avila-Pacheco J."/>
            <person name="Jiang X."/>
            <person name="Kearney S.M."/>
            <person name="Perrotta A.R."/>
            <person name="Berdy B."/>
            <person name="Zhao S."/>
            <person name="Lieberman T.D."/>
            <person name="Swanson P.K."/>
            <person name="Smith M."/>
            <person name="Roesemann S."/>
            <person name="Alexander J.E."/>
            <person name="Rich S.A."/>
            <person name="Livny J."/>
            <person name="Vlamakis H."/>
            <person name="Clish C."/>
            <person name="Bullock K."/>
            <person name="Deik A."/>
            <person name="Scott J."/>
            <person name="Pierce K.A."/>
            <person name="Xavier R.J."/>
            <person name="Alm E.J."/>
        </authorList>
    </citation>
    <scope>NUCLEOTIDE SEQUENCE [LARGE SCALE GENOMIC DNA]</scope>
    <source>
        <strain evidence="3 4">BIOML-A7</strain>
    </source>
</reference>
<protein>
    <submittedName>
        <fullName evidence="3">Universal stress protein</fullName>
    </submittedName>
</protein>
<dbReference type="PANTHER" id="PTHR46268">
    <property type="entry name" value="STRESS RESPONSE PROTEIN NHAX"/>
    <property type="match status" value="1"/>
</dbReference>
<evidence type="ECO:0000313" key="3">
    <source>
        <dbReference type="EMBL" id="KAB6420551.1"/>
    </source>
</evidence>
<dbReference type="CDD" id="cd00293">
    <property type="entry name" value="USP-like"/>
    <property type="match status" value="1"/>
</dbReference>
<dbReference type="InterPro" id="IPR006016">
    <property type="entry name" value="UspA"/>
</dbReference>
<dbReference type="InterPro" id="IPR014729">
    <property type="entry name" value="Rossmann-like_a/b/a_fold"/>
</dbReference>
<feature type="domain" description="UspA" evidence="2">
    <location>
        <begin position="85"/>
        <end position="237"/>
    </location>
</feature>
<dbReference type="PRINTS" id="PR01438">
    <property type="entry name" value="UNVRSLSTRESS"/>
</dbReference>
<proteinExistence type="inferred from homology"/>
<dbReference type="RefSeq" id="WP_151936479.1">
    <property type="nucleotide sequence ID" value="NZ_JAJCHQ010000012.1"/>
</dbReference>
<evidence type="ECO:0000313" key="4">
    <source>
        <dbReference type="Proteomes" id="UP000471447"/>
    </source>
</evidence>
<dbReference type="SUPFAM" id="SSF52402">
    <property type="entry name" value="Adenine nucleotide alpha hydrolases-like"/>
    <property type="match status" value="2"/>
</dbReference>
<dbReference type="Proteomes" id="UP000471447">
    <property type="component" value="Unassembled WGS sequence"/>
</dbReference>
<evidence type="ECO:0000256" key="1">
    <source>
        <dbReference type="ARBA" id="ARBA00008791"/>
    </source>
</evidence>
<gene>
    <name evidence="3" type="ORF">GAZ26_19155</name>
</gene>
<dbReference type="AlphaFoldDB" id="A0A7J5QN41"/>
<dbReference type="Gene3D" id="3.40.50.620">
    <property type="entry name" value="HUPs"/>
    <property type="match status" value="2"/>
</dbReference>
<accession>A0A7J5QN41</accession>
<dbReference type="EMBL" id="WDCG01000025">
    <property type="protein sequence ID" value="KAB6420551.1"/>
    <property type="molecule type" value="Genomic_DNA"/>
</dbReference>
<name>A0A7J5QN41_9BACE</name>
<dbReference type="PANTHER" id="PTHR46268:SF6">
    <property type="entry name" value="UNIVERSAL STRESS PROTEIN UP12"/>
    <property type="match status" value="1"/>
</dbReference>
<comment type="caution">
    <text evidence="3">The sequence shown here is derived from an EMBL/GenBank/DDBJ whole genome shotgun (WGS) entry which is preliminary data.</text>
</comment>